<name>A0A0G0W1F3_9BACT</name>
<dbReference type="Proteomes" id="UP000034292">
    <property type="component" value="Unassembled WGS sequence"/>
</dbReference>
<reference evidence="8 9" key="1">
    <citation type="journal article" date="2015" name="Nature">
        <title>rRNA introns, odd ribosomes, and small enigmatic genomes across a large radiation of phyla.</title>
        <authorList>
            <person name="Brown C.T."/>
            <person name="Hug L.A."/>
            <person name="Thomas B.C."/>
            <person name="Sharon I."/>
            <person name="Castelle C.J."/>
            <person name="Singh A."/>
            <person name="Wilkins M.J."/>
            <person name="Williams K.H."/>
            <person name="Banfield J.F."/>
        </authorList>
    </citation>
    <scope>NUCLEOTIDE SEQUENCE [LARGE SCALE GENOMIC DNA]</scope>
</reference>
<organism evidence="8 9">
    <name type="scientific">Candidatus Curtissbacteria bacterium GW2011_GWA1_40_9</name>
    <dbReference type="NCBI Taxonomy" id="1618408"/>
    <lineage>
        <taxon>Bacteria</taxon>
        <taxon>Candidatus Curtissiibacteriota</taxon>
    </lineage>
</organism>
<gene>
    <name evidence="8" type="ORF">UU23_C0003G0048</name>
</gene>
<dbReference type="InterPro" id="IPR016039">
    <property type="entry name" value="Thiolase-like"/>
</dbReference>
<dbReference type="PANTHER" id="PTHR43091">
    <property type="entry name" value="3-OXOACYL-[ACYL-CARRIER-PROTEIN] SYNTHASE"/>
    <property type="match status" value="1"/>
</dbReference>
<dbReference type="PATRIC" id="fig|1618408.3.peg.237"/>
<feature type="domain" description="Beta-ketoacyl-[acyl-carrier-protein] synthase III C-terminal" evidence="7">
    <location>
        <begin position="78"/>
        <end position="165"/>
    </location>
</feature>
<dbReference type="InterPro" id="IPR013747">
    <property type="entry name" value="ACP_syn_III_C"/>
</dbReference>
<evidence type="ECO:0000313" key="9">
    <source>
        <dbReference type="Proteomes" id="UP000034292"/>
    </source>
</evidence>
<dbReference type="STRING" id="1618408.UU23_C0003G0048"/>
<evidence type="ECO:0000256" key="3">
    <source>
        <dbReference type="ARBA" id="ARBA00022679"/>
    </source>
</evidence>
<keyword evidence="2" id="KW-0444">Lipid biosynthesis</keyword>
<keyword evidence="4" id="KW-0276">Fatty acid metabolism</keyword>
<keyword evidence="6" id="KW-0275">Fatty acid biosynthesis</keyword>
<evidence type="ECO:0000259" key="7">
    <source>
        <dbReference type="Pfam" id="PF08541"/>
    </source>
</evidence>
<evidence type="ECO:0000256" key="1">
    <source>
        <dbReference type="ARBA" id="ARBA00008642"/>
    </source>
</evidence>
<evidence type="ECO:0000256" key="2">
    <source>
        <dbReference type="ARBA" id="ARBA00022516"/>
    </source>
</evidence>
<dbReference type="Gene3D" id="3.40.47.10">
    <property type="match status" value="1"/>
</dbReference>
<keyword evidence="5" id="KW-0443">Lipid metabolism</keyword>
<dbReference type="Pfam" id="PF08541">
    <property type="entry name" value="ACP_syn_III_C"/>
    <property type="match status" value="1"/>
</dbReference>
<protein>
    <submittedName>
        <fullName evidence="8">3-oxoacyl-[acyl-carrier-protein] synthase 3</fullName>
    </submittedName>
</protein>
<evidence type="ECO:0000313" key="8">
    <source>
        <dbReference type="EMBL" id="KKR78150.1"/>
    </source>
</evidence>
<evidence type="ECO:0000256" key="4">
    <source>
        <dbReference type="ARBA" id="ARBA00022832"/>
    </source>
</evidence>
<dbReference type="SUPFAM" id="SSF53901">
    <property type="entry name" value="Thiolase-like"/>
    <property type="match status" value="1"/>
</dbReference>
<evidence type="ECO:0000256" key="6">
    <source>
        <dbReference type="ARBA" id="ARBA00023160"/>
    </source>
</evidence>
<accession>A0A0G0W1F3</accession>
<comment type="similarity">
    <text evidence="1">Belongs to the thiolase-like superfamily. FabH family.</text>
</comment>
<keyword evidence="3" id="KW-0808">Transferase</keyword>
<dbReference type="EMBL" id="LBZV01000003">
    <property type="protein sequence ID" value="KKR78150.1"/>
    <property type="molecule type" value="Genomic_DNA"/>
</dbReference>
<sequence length="185" mass="20046">MTAGAVVMDLVDVDVPKGTPKATFDYEIDPDYLYDLYVPTGGSVNPRGGEDTNCIRMNGTVVKEQAVRRLCEISESVLSKAKLSLRDIDLFIPHQANLEIITEAGEKLKIPPEKVFVNIQRYGNTSAASIPIAMREAWEEGRLKKGNIVLAATFGAGLNFAAAILPMNGLPDESVRMPLQGIKAA</sequence>
<evidence type="ECO:0000256" key="5">
    <source>
        <dbReference type="ARBA" id="ARBA00023098"/>
    </source>
</evidence>
<dbReference type="GO" id="GO:0006633">
    <property type="term" value="P:fatty acid biosynthetic process"/>
    <property type="evidence" value="ECO:0007669"/>
    <property type="project" value="UniProtKB-KW"/>
</dbReference>
<dbReference type="PANTHER" id="PTHR43091:SF1">
    <property type="entry name" value="BETA-KETOACYL-[ACYL-CARRIER-PROTEIN] SYNTHASE III, CHLOROPLASTIC"/>
    <property type="match status" value="1"/>
</dbReference>
<dbReference type="AlphaFoldDB" id="A0A0G0W1F3"/>
<dbReference type="GO" id="GO:0016746">
    <property type="term" value="F:acyltransferase activity"/>
    <property type="evidence" value="ECO:0007669"/>
    <property type="project" value="InterPro"/>
</dbReference>
<comment type="caution">
    <text evidence="8">The sequence shown here is derived from an EMBL/GenBank/DDBJ whole genome shotgun (WGS) entry which is preliminary data.</text>
</comment>
<proteinExistence type="inferred from homology"/>